<dbReference type="EMBL" id="JABANO010038549">
    <property type="protein sequence ID" value="KAF4698368.1"/>
    <property type="molecule type" value="Genomic_DNA"/>
</dbReference>
<gene>
    <name evidence="5" type="primary">ALKBH4_1</name>
    <name evidence="5" type="ORF">FOZ63_030308</name>
</gene>
<organism evidence="5 6">
    <name type="scientific">Perkinsus olseni</name>
    <name type="common">Perkinsus atlanticus</name>
    <dbReference type="NCBI Taxonomy" id="32597"/>
    <lineage>
        <taxon>Eukaryota</taxon>
        <taxon>Sar</taxon>
        <taxon>Alveolata</taxon>
        <taxon>Perkinsozoa</taxon>
        <taxon>Perkinsea</taxon>
        <taxon>Perkinsida</taxon>
        <taxon>Perkinsidae</taxon>
        <taxon>Perkinsus</taxon>
    </lineage>
</organism>
<sequence length="848" mass="89855">DPEGFMHILSSFPSICFHLLLPATLIATPTLTAKGRSSHGEIADIHLLTKPEAGGGPTEGGGRRPLGSTRASPSGDAVPDGTTLTGIASPTTREWPSSFGNDSSVVVSATEGGEGKSGIPEMGMGPPIPVGVPHGSLEGDTKGVREGDDRQHRKKARGGDERASTGRVLPHHRLAAGPGRTSSEDSDRQEPTESLRPAAAGQVGVDSGRLHTSQDRKAVRSDSTQTGDVGKHLHLTADGGEPPGVDKPKTEGAGLVGQGVVSGLVQPAVASNDSQSPGHSVTTGSTDNAGVIGVDGPSRGARVDRAVGTTQLPSPPRRLRPTTAYEGPSEVTHGGGESPKEDSVTTPSGLVDGPSVKSDDTITTLREPLHHSQDENMHGGVVKAEEAVVGPVEGGVGSHHLPSGEVAMRSFIAVTVLTLLLVAAVIGSFVCTKDSLQVRRSRYDATRHGVRKVNIPSPGKRYNLVQPLSAITTTVQQSMPPSDSAPSCACTGVRSCSLCEGAATRILKPNAHHLRHRFLPDGVLETAKSDSPPPGLLVVQDAITEADEADLLRDIYARPWKPSQSGRRKQDYGPQVNFKRRKLKCPDAFRGLPHSIDAVLPRVNCALGLPLDHPWHEMVVLEYTAHRGSNIDLHQDHSWVWGDGILDLSLASDCVMTFANPKEGVYCDVHLPRRSACLISGPAQTEWLHGIRKECACLAAAAAADTRVSVTLRVLTAAMALTEEGQETVRRSLNIGGMGLPSANTVRWMHARTCGSAASLTASVNLAYLSIMNDGFEFDPDMALVVKVAPEDQLDLTPEELEKEVPPRVLHPHDPHAPDNMTQFSFKDRVYKPDNQVDHTAWHLAVDG</sequence>
<keyword evidence="2" id="KW-1133">Transmembrane helix</keyword>
<feature type="compositionally biased region" description="Basic and acidic residues" evidence="1">
    <location>
        <begin position="182"/>
        <end position="193"/>
    </location>
</feature>
<keyword evidence="3" id="KW-0732">Signal</keyword>
<keyword evidence="6" id="KW-1185">Reference proteome</keyword>
<dbReference type="InterPro" id="IPR027450">
    <property type="entry name" value="AlkB-like"/>
</dbReference>
<evidence type="ECO:0000313" key="6">
    <source>
        <dbReference type="Proteomes" id="UP000553632"/>
    </source>
</evidence>
<dbReference type="GO" id="GO:0032451">
    <property type="term" value="F:demethylase activity"/>
    <property type="evidence" value="ECO:0007669"/>
    <property type="project" value="TreeGrafter"/>
</dbReference>
<dbReference type="Gene3D" id="2.60.120.590">
    <property type="entry name" value="Alpha-ketoglutarate-dependent dioxygenase AlkB-like"/>
    <property type="match status" value="1"/>
</dbReference>
<feature type="compositionally biased region" description="Basic and acidic residues" evidence="1">
    <location>
        <begin position="208"/>
        <end position="220"/>
    </location>
</feature>
<evidence type="ECO:0000313" key="5">
    <source>
        <dbReference type="EMBL" id="KAF4698368.1"/>
    </source>
</evidence>
<evidence type="ECO:0000256" key="2">
    <source>
        <dbReference type="SAM" id="Phobius"/>
    </source>
</evidence>
<comment type="caution">
    <text evidence="5">The sequence shown here is derived from an EMBL/GenBank/DDBJ whole genome shotgun (WGS) entry which is preliminary data.</text>
</comment>
<feature type="transmembrane region" description="Helical" evidence="2">
    <location>
        <begin position="411"/>
        <end position="432"/>
    </location>
</feature>
<protein>
    <submittedName>
        <fullName evidence="5">AlkB, alkylation repair 4</fullName>
    </submittedName>
</protein>
<proteinExistence type="predicted"/>
<feature type="chain" id="PRO_5029650787" evidence="3">
    <location>
        <begin position="28"/>
        <end position="848"/>
    </location>
</feature>
<feature type="signal peptide" evidence="3">
    <location>
        <begin position="1"/>
        <end position="27"/>
    </location>
</feature>
<reference evidence="5 6" key="1">
    <citation type="submission" date="2020-04" db="EMBL/GenBank/DDBJ databases">
        <title>Perkinsus olseni comparative genomics.</title>
        <authorList>
            <person name="Bogema D.R."/>
        </authorList>
    </citation>
    <scope>NUCLEOTIDE SEQUENCE [LARGE SCALE GENOMIC DNA]</scope>
    <source>
        <strain evidence="5 6">ATCC PRA-207</strain>
    </source>
</reference>
<feature type="compositionally biased region" description="Basic and acidic residues" evidence="1">
    <location>
        <begin position="137"/>
        <end position="164"/>
    </location>
</feature>
<feature type="compositionally biased region" description="Low complexity" evidence="1">
    <location>
        <begin position="118"/>
        <end position="135"/>
    </location>
</feature>
<dbReference type="Pfam" id="PF13532">
    <property type="entry name" value="2OG-FeII_Oxy_2"/>
    <property type="match status" value="1"/>
</dbReference>
<name>A0A7J6PQH3_PEROL</name>
<dbReference type="InterPro" id="IPR032857">
    <property type="entry name" value="ALKBH4"/>
</dbReference>
<dbReference type="SUPFAM" id="SSF51197">
    <property type="entry name" value="Clavaminate synthase-like"/>
    <property type="match status" value="1"/>
</dbReference>
<evidence type="ECO:0000256" key="3">
    <source>
        <dbReference type="SAM" id="SignalP"/>
    </source>
</evidence>
<feature type="compositionally biased region" description="Gly residues" evidence="1">
    <location>
        <begin position="53"/>
        <end position="64"/>
    </location>
</feature>
<feature type="non-terminal residue" evidence="5">
    <location>
        <position position="848"/>
    </location>
</feature>
<feature type="compositionally biased region" description="Polar residues" evidence="1">
    <location>
        <begin position="82"/>
        <end position="107"/>
    </location>
</feature>
<feature type="compositionally biased region" description="Polar residues" evidence="1">
    <location>
        <begin position="269"/>
        <end position="288"/>
    </location>
</feature>
<feature type="domain" description="Alpha-ketoglutarate-dependent dioxygenase AlkB-like" evidence="4">
    <location>
        <begin position="583"/>
        <end position="713"/>
    </location>
</feature>
<dbReference type="AlphaFoldDB" id="A0A7J6PQH3"/>
<dbReference type="InterPro" id="IPR037151">
    <property type="entry name" value="AlkB-like_sf"/>
</dbReference>
<accession>A0A7J6PQH3</accession>
<dbReference type="PANTHER" id="PTHR12463:SF1">
    <property type="entry name" value="2-OXOGLUTARATE AND FE-DEPENDENT OXYGENASE FAMILY PROTEIN"/>
    <property type="match status" value="1"/>
</dbReference>
<dbReference type="GO" id="GO:0016491">
    <property type="term" value="F:oxidoreductase activity"/>
    <property type="evidence" value="ECO:0007669"/>
    <property type="project" value="TreeGrafter"/>
</dbReference>
<feature type="region of interest" description="Disordered" evidence="1">
    <location>
        <begin position="236"/>
        <end position="255"/>
    </location>
</feature>
<keyword evidence="2" id="KW-0812">Transmembrane</keyword>
<feature type="region of interest" description="Disordered" evidence="1">
    <location>
        <begin position="49"/>
        <end position="231"/>
    </location>
</feature>
<keyword evidence="2" id="KW-0472">Membrane</keyword>
<evidence type="ECO:0000256" key="1">
    <source>
        <dbReference type="SAM" id="MobiDB-lite"/>
    </source>
</evidence>
<feature type="non-terminal residue" evidence="5">
    <location>
        <position position="1"/>
    </location>
</feature>
<dbReference type="GO" id="GO:0070988">
    <property type="term" value="P:demethylation"/>
    <property type="evidence" value="ECO:0007669"/>
    <property type="project" value="InterPro"/>
</dbReference>
<evidence type="ECO:0000259" key="4">
    <source>
        <dbReference type="Pfam" id="PF13532"/>
    </source>
</evidence>
<feature type="region of interest" description="Disordered" evidence="1">
    <location>
        <begin position="269"/>
        <end position="360"/>
    </location>
</feature>
<dbReference type="Proteomes" id="UP000553632">
    <property type="component" value="Unassembled WGS sequence"/>
</dbReference>
<dbReference type="PANTHER" id="PTHR12463">
    <property type="entry name" value="OXYGENASE-RELATED"/>
    <property type="match status" value="1"/>
</dbReference>